<dbReference type="EMBL" id="JAPFFF010000001">
    <property type="protein sequence ID" value="KAK8898503.1"/>
    <property type="molecule type" value="Genomic_DNA"/>
</dbReference>
<gene>
    <name evidence="1" type="ORF">M9Y10_000794</name>
</gene>
<organism evidence="1 2">
    <name type="scientific">Tritrichomonas musculus</name>
    <dbReference type="NCBI Taxonomy" id="1915356"/>
    <lineage>
        <taxon>Eukaryota</taxon>
        <taxon>Metamonada</taxon>
        <taxon>Parabasalia</taxon>
        <taxon>Tritrichomonadida</taxon>
        <taxon>Tritrichomonadidae</taxon>
        <taxon>Tritrichomonas</taxon>
    </lineage>
</organism>
<evidence type="ECO:0000313" key="1">
    <source>
        <dbReference type="EMBL" id="KAK8898503.1"/>
    </source>
</evidence>
<accession>A0ABR2L629</accession>
<dbReference type="Proteomes" id="UP001470230">
    <property type="component" value="Unassembled WGS sequence"/>
</dbReference>
<protein>
    <submittedName>
        <fullName evidence="1">Uncharacterized protein</fullName>
    </submittedName>
</protein>
<name>A0ABR2L629_9EUKA</name>
<reference evidence="1 2" key="1">
    <citation type="submission" date="2024-04" db="EMBL/GenBank/DDBJ databases">
        <title>Tritrichomonas musculus Genome.</title>
        <authorList>
            <person name="Alves-Ferreira E."/>
            <person name="Grigg M."/>
            <person name="Lorenzi H."/>
            <person name="Galac M."/>
        </authorList>
    </citation>
    <scope>NUCLEOTIDE SEQUENCE [LARGE SCALE GENOMIC DNA]</scope>
    <source>
        <strain evidence="1 2">EAF2021</strain>
    </source>
</reference>
<comment type="caution">
    <text evidence="1">The sequence shown here is derived from an EMBL/GenBank/DDBJ whole genome shotgun (WGS) entry which is preliminary data.</text>
</comment>
<evidence type="ECO:0000313" key="2">
    <source>
        <dbReference type="Proteomes" id="UP001470230"/>
    </source>
</evidence>
<keyword evidence="2" id="KW-1185">Reference proteome</keyword>
<proteinExistence type="predicted"/>
<sequence length="71" mass="8228">MCRMKCPEDLFVSVTSPCRPDCSIIENYSQCFTENRQINCTFSEGDYHPSKVKNQALKMNQVHVLMMYTDA</sequence>